<keyword evidence="10" id="KW-1185">Reference proteome</keyword>
<evidence type="ECO:0000256" key="7">
    <source>
        <dbReference type="SAM" id="MobiDB-lite"/>
    </source>
</evidence>
<dbReference type="InterPro" id="IPR007862">
    <property type="entry name" value="Adenylate_kinase_lid-dom"/>
</dbReference>
<dbReference type="GO" id="GO:0046033">
    <property type="term" value="P:AMP metabolic process"/>
    <property type="evidence" value="ECO:0007669"/>
    <property type="project" value="UniProtKB-UniRule"/>
</dbReference>
<dbReference type="HAMAP" id="MF_00235">
    <property type="entry name" value="Adenylate_kinase_Adk"/>
    <property type="match status" value="1"/>
</dbReference>
<evidence type="ECO:0000256" key="1">
    <source>
        <dbReference type="ARBA" id="ARBA00022679"/>
    </source>
</evidence>
<feature type="region of interest" description="Disordered" evidence="7">
    <location>
        <begin position="1"/>
        <end position="22"/>
    </location>
</feature>
<feature type="binding site" evidence="6">
    <location>
        <position position="65"/>
    </location>
    <ligand>
        <name>AMP</name>
        <dbReference type="ChEBI" id="CHEBI:456215"/>
    </ligand>
</feature>
<keyword evidence="3 6" id="KW-0418">Kinase</keyword>
<dbReference type="SUPFAM" id="SSF52540">
    <property type="entry name" value="P-loop containing nucleoside triphosphate hydrolases"/>
    <property type="match status" value="1"/>
</dbReference>
<comment type="similarity">
    <text evidence="6">Belongs to the adenylate kinase family. AK2 subfamily.</text>
</comment>
<evidence type="ECO:0000256" key="3">
    <source>
        <dbReference type="ARBA" id="ARBA00022777"/>
    </source>
</evidence>
<feature type="binding site" evidence="6">
    <location>
        <position position="156"/>
    </location>
    <ligand>
        <name>ATP</name>
        <dbReference type="ChEBI" id="CHEBI:30616"/>
    </ligand>
</feature>
<evidence type="ECO:0000256" key="4">
    <source>
        <dbReference type="ARBA" id="ARBA00022840"/>
    </source>
</evidence>
<feature type="binding site" evidence="6">
    <location>
        <position position="60"/>
    </location>
    <ligand>
        <name>AMP</name>
        <dbReference type="ChEBI" id="CHEBI:456215"/>
    </ligand>
</feature>
<reference evidence="9" key="1">
    <citation type="submission" date="2023-10" db="EMBL/GenBank/DDBJ databases">
        <title>Genome assembly of Pristionchus species.</title>
        <authorList>
            <person name="Yoshida K."/>
            <person name="Sommer R.J."/>
        </authorList>
    </citation>
    <scope>NUCLEOTIDE SEQUENCE</scope>
    <source>
        <strain evidence="9">RS5133</strain>
    </source>
</reference>
<dbReference type="GO" id="GO:0005758">
    <property type="term" value="C:mitochondrial intermembrane space"/>
    <property type="evidence" value="ECO:0007669"/>
    <property type="project" value="UniProtKB-SubCell"/>
</dbReference>
<evidence type="ECO:0000313" key="10">
    <source>
        <dbReference type="Proteomes" id="UP001432322"/>
    </source>
</evidence>
<dbReference type="GO" id="GO:0005829">
    <property type="term" value="C:cytosol"/>
    <property type="evidence" value="ECO:0007669"/>
    <property type="project" value="UniProtKB-SubCell"/>
</dbReference>
<dbReference type="InterPro" id="IPR000850">
    <property type="entry name" value="Adenylat/UMP-CMP_kin"/>
</dbReference>
<dbReference type="InterPro" id="IPR033690">
    <property type="entry name" value="Adenylat_kinase_CS"/>
</dbReference>
<feature type="binding site" evidence="6">
    <location>
        <position position="200"/>
    </location>
    <ligand>
        <name>AMP</name>
        <dbReference type="ChEBI" id="CHEBI:456215"/>
    </ligand>
</feature>
<dbReference type="AlphaFoldDB" id="A0AAV5WIZ6"/>
<dbReference type="EMBL" id="BTSY01000006">
    <property type="protein sequence ID" value="GMT32251.1"/>
    <property type="molecule type" value="Genomic_DNA"/>
</dbReference>
<dbReference type="CDD" id="cd01428">
    <property type="entry name" value="ADK"/>
    <property type="match status" value="1"/>
</dbReference>
<dbReference type="GO" id="GO:0004017">
    <property type="term" value="F:AMP kinase activity"/>
    <property type="evidence" value="ECO:0007669"/>
    <property type="project" value="UniProtKB-UniRule"/>
</dbReference>
<comment type="catalytic activity">
    <reaction evidence="6">
        <text>AMP + ATP = 2 ADP</text>
        <dbReference type="Rhea" id="RHEA:12973"/>
        <dbReference type="ChEBI" id="CHEBI:30616"/>
        <dbReference type="ChEBI" id="CHEBI:456215"/>
        <dbReference type="ChEBI" id="CHEBI:456216"/>
        <dbReference type="EC" id="2.7.4.3"/>
    </reaction>
</comment>
<dbReference type="PROSITE" id="PS00113">
    <property type="entry name" value="ADENYLATE_KINASE"/>
    <property type="match status" value="1"/>
</dbReference>
<dbReference type="HAMAP" id="MF_03168">
    <property type="entry name" value="Adenylate_kinase_AK2"/>
    <property type="match status" value="1"/>
</dbReference>
<keyword evidence="5 6" id="KW-0496">Mitochondrion</keyword>
<feature type="domain" description="Adenylate kinase active site lid" evidence="8">
    <location>
        <begin position="156"/>
        <end position="191"/>
    </location>
</feature>
<evidence type="ECO:0000259" key="8">
    <source>
        <dbReference type="Pfam" id="PF05191"/>
    </source>
</evidence>
<comment type="caution">
    <text evidence="9">The sequence shown here is derived from an EMBL/GenBank/DDBJ whole genome shotgun (WGS) entry which is preliminary data.</text>
</comment>
<dbReference type="NCBIfam" id="NF001381">
    <property type="entry name" value="PRK00279.1-3"/>
    <property type="match status" value="1"/>
</dbReference>
<feature type="binding site" evidence="6">
    <location>
        <begin position="165"/>
        <end position="166"/>
    </location>
    <ligand>
        <name>ATP</name>
        <dbReference type="ChEBI" id="CHEBI:30616"/>
    </ligand>
</feature>
<comment type="caution">
    <text evidence="6">Lacks conserved residue(s) required for the propagation of feature annotation.</text>
</comment>
<feature type="binding site" evidence="6">
    <location>
        <position position="121"/>
    </location>
    <ligand>
        <name>AMP</name>
        <dbReference type="ChEBI" id="CHEBI:456215"/>
    </ligand>
</feature>
<feature type="binding site" evidence="6">
    <location>
        <position position="228"/>
    </location>
    <ligand>
        <name>ATP</name>
        <dbReference type="ChEBI" id="CHEBI:30616"/>
    </ligand>
</feature>
<dbReference type="InterPro" id="IPR006259">
    <property type="entry name" value="Adenyl_kin_sub"/>
</dbReference>
<keyword evidence="2 6" id="KW-0547">Nucleotide-binding</keyword>
<feature type="binding site" evidence="6">
    <location>
        <begin position="114"/>
        <end position="117"/>
    </location>
    <ligand>
        <name>AMP</name>
        <dbReference type="ChEBI" id="CHEBI:456215"/>
    </ligand>
</feature>
<gene>
    <name evidence="9" type="ORF">PFISCL1PPCAC_23548</name>
</gene>
<dbReference type="PANTHER" id="PTHR23359">
    <property type="entry name" value="NUCLEOTIDE KINASE"/>
    <property type="match status" value="1"/>
</dbReference>
<dbReference type="InterPro" id="IPR028587">
    <property type="entry name" value="AK2"/>
</dbReference>
<dbReference type="GO" id="GO:0006172">
    <property type="term" value="P:ADP biosynthetic process"/>
    <property type="evidence" value="ECO:0007669"/>
    <property type="project" value="UniProtKB-UniRule"/>
</dbReference>
<dbReference type="InterPro" id="IPR027417">
    <property type="entry name" value="P-loop_NTPase"/>
</dbReference>
<name>A0AAV5WIZ6_9BILA</name>
<dbReference type="Pfam" id="PF05191">
    <property type="entry name" value="ADK_lid"/>
    <property type="match status" value="1"/>
</dbReference>
<feature type="region of interest" description="Disordered" evidence="7">
    <location>
        <begin position="169"/>
        <end position="191"/>
    </location>
</feature>
<keyword evidence="6" id="KW-0963">Cytoplasm</keyword>
<dbReference type="FunFam" id="3.40.50.300:FF:000106">
    <property type="entry name" value="Adenylate kinase mitochondrial"/>
    <property type="match status" value="1"/>
</dbReference>
<keyword evidence="1 6" id="KW-0808">Transferase</keyword>
<dbReference type="PRINTS" id="PR00094">
    <property type="entry name" value="ADENYLTKNASE"/>
</dbReference>
<evidence type="ECO:0000256" key="5">
    <source>
        <dbReference type="ARBA" id="ARBA00023128"/>
    </source>
</evidence>
<dbReference type="GO" id="GO:0005524">
    <property type="term" value="F:ATP binding"/>
    <property type="evidence" value="ECO:0007669"/>
    <property type="project" value="UniProtKB-KW"/>
</dbReference>
<feature type="binding site" evidence="6">
    <location>
        <position position="189"/>
    </location>
    <ligand>
        <name>AMP</name>
        <dbReference type="ChEBI" id="CHEBI:456215"/>
    </ligand>
</feature>
<comment type="subcellular location">
    <subcellularLocation>
        <location evidence="6">Cytoplasm</location>
        <location evidence="6">Cytosol</location>
    </subcellularLocation>
    <subcellularLocation>
        <location evidence="6">Mitochondrion intermembrane space</location>
    </subcellularLocation>
    <text evidence="6">Predominantly mitochondrial.</text>
</comment>
<dbReference type="NCBIfam" id="NF011100">
    <property type="entry name" value="PRK14527.1"/>
    <property type="match status" value="1"/>
</dbReference>
<dbReference type="Pfam" id="PF00406">
    <property type="entry name" value="ADK"/>
    <property type="match status" value="1"/>
</dbReference>
<keyword evidence="4 6" id="KW-0067">ATP-binding</keyword>
<comment type="subunit">
    <text evidence="6">Monomer.</text>
</comment>
<evidence type="ECO:0000256" key="6">
    <source>
        <dbReference type="HAMAP-Rule" id="MF_03168"/>
    </source>
</evidence>
<dbReference type="EC" id="2.7.4.3" evidence="6"/>
<organism evidence="9 10">
    <name type="scientific">Pristionchus fissidentatus</name>
    <dbReference type="NCBI Taxonomy" id="1538716"/>
    <lineage>
        <taxon>Eukaryota</taxon>
        <taxon>Metazoa</taxon>
        <taxon>Ecdysozoa</taxon>
        <taxon>Nematoda</taxon>
        <taxon>Chromadorea</taxon>
        <taxon>Rhabditida</taxon>
        <taxon>Rhabditina</taxon>
        <taxon>Diplogasteromorpha</taxon>
        <taxon>Diplogasteroidea</taxon>
        <taxon>Neodiplogasteridae</taxon>
        <taxon>Pristionchus</taxon>
    </lineage>
</organism>
<feature type="region of interest" description="LID" evidence="6">
    <location>
        <begin position="155"/>
        <end position="192"/>
    </location>
</feature>
<sequence>MAPNAAAKTEAPVVPKQGGGGVSETVSRGIRAILIGPPGAGKGTQAPIICEKYQACHLSTGDMLRAEVASGSELGKRVKTIMSEGKFVTDEIVCEMIEANLDKPACAKGFIFDGFPRTTVQAEKLDALLDKRKTPLDSVIELKIDDELLVRRITGRLFHIPSGRSYHTEFNPPKVPMIDDQTGEPLTKRSDDNETALRKRLEQYHNMTFPLIDFYGKRHLHHEIDASKSMSSVAQQIDAIFSKYTKPQKDRVSHL</sequence>
<dbReference type="Gene3D" id="3.40.50.300">
    <property type="entry name" value="P-loop containing nucleotide triphosphate hydrolases"/>
    <property type="match status" value="1"/>
</dbReference>
<dbReference type="Proteomes" id="UP001432322">
    <property type="component" value="Unassembled WGS sequence"/>
</dbReference>
<feature type="binding site" evidence="6">
    <location>
        <begin position="39"/>
        <end position="44"/>
    </location>
    <ligand>
        <name>ATP</name>
        <dbReference type="ChEBI" id="CHEBI:30616"/>
    </ligand>
</feature>
<comment type="domain">
    <text evidence="6">Consists of three domains, a large central CORE domain and two small peripheral domains, NMPbind and LID, which undergo movements during catalysis. The LID domain closes over the site of phosphoryl transfer upon ATP binding. Assembling and dissambling the active center during each catalytic cycle provides an effective means to prevent ATP hydrolysis.</text>
</comment>
<protein>
    <recommendedName>
        <fullName evidence="6">Adenylate kinase</fullName>
        <ecNumber evidence="6">2.7.4.3</ecNumber>
    </recommendedName>
    <alternativeName>
        <fullName evidence="6">ATP-AMP transphosphorylase</fullName>
    </alternativeName>
    <alternativeName>
        <fullName evidence="6">ATP:AMP phosphotransferase</fullName>
    </alternativeName>
    <alternativeName>
        <fullName evidence="6">Adenylate kinase cytosolic and mitochondrial</fullName>
    </alternativeName>
    <alternativeName>
        <fullName evidence="6">Adenylate monophosphate kinase</fullName>
    </alternativeName>
</protein>
<comment type="function">
    <text evidence="6">Catalyzes the reversible transfer of the terminal phosphate group between ATP and AMP. Plays an important role in cellular energy homeostasis and in adenine nucleotide metabolism. Adenylate kinase activity is critical for regulation of the phosphate utilization and the AMP de novo biosynthesis pathways.</text>
</comment>
<dbReference type="GO" id="GO:0046034">
    <property type="term" value="P:ATP metabolic process"/>
    <property type="evidence" value="ECO:0007669"/>
    <property type="project" value="UniProtKB-UniRule"/>
</dbReference>
<feature type="region of interest" description="NMPbind" evidence="6">
    <location>
        <begin position="59"/>
        <end position="88"/>
    </location>
</feature>
<evidence type="ECO:0000313" key="9">
    <source>
        <dbReference type="EMBL" id="GMT32251.1"/>
    </source>
</evidence>
<evidence type="ECO:0000256" key="2">
    <source>
        <dbReference type="ARBA" id="ARBA00022741"/>
    </source>
</evidence>
<dbReference type="NCBIfam" id="TIGR01351">
    <property type="entry name" value="adk"/>
    <property type="match status" value="1"/>
</dbReference>
<proteinExistence type="inferred from homology"/>
<accession>A0AAV5WIZ6</accession>